<sequence>MVIRPSGCLDSKTSPAFIKSLEQALELATDTVVVDMIAVNAIKREGVKSLLHGMEKAAALGKTLTFEFLDVATQRVLEAAWNYEI</sequence>
<evidence type="ECO:0000313" key="2">
    <source>
        <dbReference type="EMBL" id="MEP0863294.1"/>
    </source>
</evidence>
<evidence type="ECO:0000313" key="3">
    <source>
        <dbReference type="Proteomes" id="UP001442494"/>
    </source>
</evidence>
<accession>A0ABV0JIM8</accession>
<dbReference type="Proteomes" id="UP001442494">
    <property type="component" value="Unassembled WGS sequence"/>
</dbReference>
<gene>
    <name evidence="2" type="ORF">NDI37_02290</name>
</gene>
<dbReference type="PROSITE" id="PS50801">
    <property type="entry name" value="STAS"/>
    <property type="match status" value="1"/>
</dbReference>
<dbReference type="EMBL" id="JAMPKK010000003">
    <property type="protein sequence ID" value="MEP0863294.1"/>
    <property type="molecule type" value="Genomic_DNA"/>
</dbReference>
<dbReference type="InterPro" id="IPR036513">
    <property type="entry name" value="STAS_dom_sf"/>
</dbReference>
<organism evidence="2 3">
    <name type="scientific">Funiculus sociatus GB2-A5</name>
    <dbReference type="NCBI Taxonomy" id="2933946"/>
    <lineage>
        <taxon>Bacteria</taxon>
        <taxon>Bacillati</taxon>
        <taxon>Cyanobacteriota</taxon>
        <taxon>Cyanophyceae</taxon>
        <taxon>Coleofasciculales</taxon>
        <taxon>Coleofasciculaceae</taxon>
        <taxon>Funiculus</taxon>
    </lineage>
</organism>
<dbReference type="InterPro" id="IPR002645">
    <property type="entry name" value="STAS_dom"/>
</dbReference>
<reference evidence="2 3" key="1">
    <citation type="submission" date="2022-04" db="EMBL/GenBank/DDBJ databases">
        <title>Positive selection, recombination, and allopatry shape intraspecific diversity of widespread and dominant cyanobacteria.</title>
        <authorList>
            <person name="Wei J."/>
            <person name="Shu W."/>
            <person name="Hu C."/>
        </authorList>
    </citation>
    <scope>NUCLEOTIDE SEQUENCE [LARGE SCALE GENOMIC DNA]</scope>
    <source>
        <strain evidence="2 3">GB2-A5</strain>
    </source>
</reference>
<proteinExistence type="predicted"/>
<protein>
    <submittedName>
        <fullName evidence="2">STAS domain-containing protein</fullName>
    </submittedName>
</protein>
<dbReference type="Gene3D" id="3.30.750.24">
    <property type="entry name" value="STAS domain"/>
    <property type="match status" value="1"/>
</dbReference>
<name>A0ABV0JIM8_9CYAN</name>
<feature type="domain" description="STAS" evidence="1">
    <location>
        <begin position="1"/>
        <end position="85"/>
    </location>
</feature>
<dbReference type="SUPFAM" id="SSF52091">
    <property type="entry name" value="SpoIIaa-like"/>
    <property type="match status" value="1"/>
</dbReference>
<comment type="caution">
    <text evidence="2">The sequence shown here is derived from an EMBL/GenBank/DDBJ whole genome shotgun (WGS) entry which is preliminary data.</text>
</comment>
<evidence type="ECO:0000259" key="1">
    <source>
        <dbReference type="PROSITE" id="PS50801"/>
    </source>
</evidence>
<keyword evidence="3" id="KW-1185">Reference proteome</keyword>